<evidence type="ECO:0000313" key="2">
    <source>
        <dbReference type="EMBL" id="EFV95912.1"/>
    </source>
</evidence>
<keyword evidence="3" id="KW-1185">Reference proteome</keyword>
<proteinExistence type="predicted"/>
<dbReference type="Proteomes" id="UP000011021">
    <property type="component" value="Unassembled WGS sequence"/>
</dbReference>
<accession>E7RUC9</accession>
<name>E7RUC9_9BURK</name>
<dbReference type="Gene3D" id="3.30.70.100">
    <property type="match status" value="1"/>
</dbReference>
<keyword evidence="2" id="KW-0560">Oxidoreductase</keyword>
<dbReference type="EMBL" id="AEQP01000001">
    <property type="protein sequence ID" value="EFV95912.1"/>
    <property type="molecule type" value="Genomic_DNA"/>
</dbReference>
<evidence type="ECO:0000259" key="1">
    <source>
        <dbReference type="PROSITE" id="PS51725"/>
    </source>
</evidence>
<keyword evidence="2" id="KW-0503">Monooxygenase</keyword>
<dbReference type="RefSeq" id="WP_005671807.1">
    <property type="nucleotide sequence ID" value="NZ_CP146288.1"/>
</dbReference>
<dbReference type="AlphaFoldDB" id="E7RUC9"/>
<dbReference type="SUPFAM" id="SSF54909">
    <property type="entry name" value="Dimeric alpha+beta barrel"/>
    <property type="match status" value="1"/>
</dbReference>
<dbReference type="eggNOG" id="COG1359">
    <property type="taxonomic scope" value="Bacteria"/>
</dbReference>
<evidence type="ECO:0000313" key="3">
    <source>
        <dbReference type="Proteomes" id="UP000011021"/>
    </source>
</evidence>
<dbReference type="PANTHER" id="PTHR33336">
    <property type="entry name" value="QUINOL MONOOXYGENASE YGIN-RELATED"/>
    <property type="match status" value="1"/>
</dbReference>
<sequence>MSEPIHLVVTLQVKPGHLDRLKQATAELVAASRQEAGCVSYGAAYAEDGVTAYIIEHWKDQAALDAHNKTAHFIEGVKKLQDACSTLQIHRVHWQG</sequence>
<dbReference type="InterPro" id="IPR007138">
    <property type="entry name" value="ABM_dom"/>
</dbReference>
<feature type="domain" description="ABM" evidence="1">
    <location>
        <begin position="5"/>
        <end position="94"/>
    </location>
</feature>
<gene>
    <name evidence="2" type="ORF">HMPREF0551_0095</name>
</gene>
<dbReference type="PANTHER" id="PTHR33336:SF3">
    <property type="entry name" value="ABM DOMAIN-CONTAINING PROTEIN"/>
    <property type="match status" value="1"/>
</dbReference>
<dbReference type="HOGENOM" id="CLU_131496_11_1_4"/>
<dbReference type="InterPro" id="IPR011008">
    <property type="entry name" value="Dimeric_a/b-barrel"/>
</dbReference>
<protein>
    <submittedName>
        <fullName evidence="2">Antibiotic biosynthesis monooxygenase</fullName>
    </submittedName>
</protein>
<reference evidence="2 3" key="1">
    <citation type="submission" date="2010-12" db="EMBL/GenBank/DDBJ databases">
        <authorList>
            <person name="Muzny D."/>
            <person name="Qin X."/>
            <person name="Deng J."/>
            <person name="Jiang H."/>
            <person name="Liu Y."/>
            <person name="Qu J."/>
            <person name="Song X.-Z."/>
            <person name="Zhang L."/>
            <person name="Thornton R."/>
            <person name="Coyle M."/>
            <person name="Francisco L."/>
            <person name="Jackson L."/>
            <person name="Javaid M."/>
            <person name="Korchina V."/>
            <person name="Kovar C."/>
            <person name="Mata R."/>
            <person name="Mathew T."/>
            <person name="Ngo R."/>
            <person name="Nguyen L."/>
            <person name="Nguyen N."/>
            <person name="Okwuonu G."/>
            <person name="Ongeri F."/>
            <person name="Pham C."/>
            <person name="Simmons D."/>
            <person name="Wilczek-Boney K."/>
            <person name="Hale W."/>
            <person name="Jakkamsetti A."/>
            <person name="Pham P."/>
            <person name="Ruth R."/>
            <person name="San Lucas F."/>
            <person name="Warren J."/>
            <person name="Zhang J."/>
            <person name="Zhao Z."/>
            <person name="Zhou C."/>
            <person name="Zhu D."/>
            <person name="Lee S."/>
            <person name="Bess C."/>
            <person name="Blankenburg K."/>
            <person name="Forbes L."/>
            <person name="Fu Q."/>
            <person name="Gubbala S."/>
            <person name="Hirani K."/>
            <person name="Jayaseelan J.C."/>
            <person name="Lara F."/>
            <person name="Munidasa M."/>
            <person name="Palculict T."/>
            <person name="Patil S."/>
            <person name="Pu L.-L."/>
            <person name="Saada N."/>
            <person name="Tang L."/>
            <person name="Weissenberger G."/>
            <person name="Zhu Y."/>
            <person name="Hemphill L."/>
            <person name="Shang Y."/>
            <person name="Youmans B."/>
            <person name="Ayvaz T."/>
            <person name="Ross M."/>
            <person name="Santibanez J."/>
            <person name="Aqrawi P."/>
            <person name="Gross S."/>
            <person name="Joshi V."/>
            <person name="Fowler G."/>
            <person name="Nazareth L."/>
            <person name="Reid J."/>
            <person name="Worley K."/>
            <person name="Petrosino J."/>
            <person name="Highlander S."/>
            <person name="Gibbs R."/>
        </authorList>
    </citation>
    <scope>NUCLEOTIDE SEQUENCE [LARGE SCALE GENOMIC DNA]</scope>
    <source>
        <strain evidence="2 3">ATCC 51599</strain>
    </source>
</reference>
<dbReference type="Pfam" id="PF03992">
    <property type="entry name" value="ABM"/>
    <property type="match status" value="1"/>
</dbReference>
<dbReference type="GO" id="GO:0004497">
    <property type="term" value="F:monooxygenase activity"/>
    <property type="evidence" value="ECO:0007669"/>
    <property type="project" value="UniProtKB-KW"/>
</dbReference>
<organism evidence="2 3">
    <name type="scientific">Lautropia mirabilis ATCC 51599</name>
    <dbReference type="NCBI Taxonomy" id="887898"/>
    <lineage>
        <taxon>Bacteria</taxon>
        <taxon>Pseudomonadati</taxon>
        <taxon>Pseudomonadota</taxon>
        <taxon>Betaproteobacteria</taxon>
        <taxon>Burkholderiales</taxon>
        <taxon>Burkholderiaceae</taxon>
        <taxon>Lautropia</taxon>
    </lineage>
</organism>
<comment type="caution">
    <text evidence="2">The sequence shown here is derived from an EMBL/GenBank/DDBJ whole genome shotgun (WGS) entry which is preliminary data.</text>
</comment>
<dbReference type="InterPro" id="IPR050744">
    <property type="entry name" value="AI-2_Isomerase_LsrG"/>
</dbReference>
<dbReference type="PROSITE" id="PS51725">
    <property type="entry name" value="ABM"/>
    <property type="match status" value="1"/>
</dbReference>